<protein>
    <recommendedName>
        <fullName evidence="5">Nuclease homologue</fullName>
    </recommendedName>
</protein>
<dbReference type="Proteomes" id="UP000198583">
    <property type="component" value="Unassembled WGS sequence"/>
</dbReference>
<evidence type="ECO:0000313" key="3">
    <source>
        <dbReference type="EMBL" id="SFR02663.1"/>
    </source>
</evidence>
<sequence>MARRCIVVLLTLLLAACATPDSESPPASSSPGKTPLRGAGERSQAGVPVTVLAVVDGRTVQFANGARLRISLLAPPEACWAADARAFAEAALLNQPVRVSSVTPGEVNLELADGTDYALLAVQRGVLRAQGASGRFVDAEVSAALEKRGLWGSPCNGVGTARPAPVTSAGSGS</sequence>
<evidence type="ECO:0000256" key="1">
    <source>
        <dbReference type="SAM" id="MobiDB-lite"/>
    </source>
</evidence>
<name>A0A1I6DB35_9PSEU</name>
<reference evidence="4" key="1">
    <citation type="submission" date="2016-10" db="EMBL/GenBank/DDBJ databases">
        <authorList>
            <person name="Varghese N."/>
            <person name="Submissions S."/>
        </authorList>
    </citation>
    <scope>NUCLEOTIDE SEQUENCE [LARGE SCALE GENOMIC DNA]</scope>
    <source>
        <strain evidence="4">DSM 44232</strain>
    </source>
</reference>
<evidence type="ECO:0000313" key="4">
    <source>
        <dbReference type="Proteomes" id="UP000198583"/>
    </source>
</evidence>
<organism evidence="3 4">
    <name type="scientific">Lentzea waywayandensis</name>
    <dbReference type="NCBI Taxonomy" id="84724"/>
    <lineage>
        <taxon>Bacteria</taxon>
        <taxon>Bacillati</taxon>
        <taxon>Actinomycetota</taxon>
        <taxon>Actinomycetes</taxon>
        <taxon>Pseudonocardiales</taxon>
        <taxon>Pseudonocardiaceae</taxon>
        <taxon>Lentzea</taxon>
    </lineage>
</organism>
<feature type="region of interest" description="Disordered" evidence="1">
    <location>
        <begin position="19"/>
        <end position="42"/>
    </location>
</feature>
<feature type="chain" id="PRO_5038661209" description="Nuclease homologue" evidence="2">
    <location>
        <begin position="21"/>
        <end position="173"/>
    </location>
</feature>
<dbReference type="SUPFAM" id="SSF50199">
    <property type="entry name" value="Staphylococcal nuclease"/>
    <property type="match status" value="1"/>
</dbReference>
<dbReference type="PROSITE" id="PS51257">
    <property type="entry name" value="PROKAR_LIPOPROTEIN"/>
    <property type="match status" value="1"/>
</dbReference>
<dbReference type="AlphaFoldDB" id="A0A1I6DB35"/>
<proteinExistence type="predicted"/>
<dbReference type="InterPro" id="IPR035437">
    <property type="entry name" value="SNase_OB-fold_sf"/>
</dbReference>
<evidence type="ECO:0000256" key="2">
    <source>
        <dbReference type="SAM" id="SignalP"/>
    </source>
</evidence>
<feature type="compositionally biased region" description="Low complexity" evidence="1">
    <location>
        <begin position="19"/>
        <end position="31"/>
    </location>
</feature>
<feature type="signal peptide" evidence="2">
    <location>
        <begin position="1"/>
        <end position="20"/>
    </location>
</feature>
<keyword evidence="4" id="KW-1185">Reference proteome</keyword>
<dbReference type="OrthoDB" id="3401948at2"/>
<keyword evidence="2" id="KW-0732">Signal</keyword>
<evidence type="ECO:0008006" key="5">
    <source>
        <dbReference type="Google" id="ProtNLM"/>
    </source>
</evidence>
<dbReference type="RefSeq" id="WP_093588744.1">
    <property type="nucleotide sequence ID" value="NZ_FOYL01000002.1"/>
</dbReference>
<accession>A0A1I6DB35</accession>
<dbReference type="EMBL" id="FOYL01000002">
    <property type="protein sequence ID" value="SFR02663.1"/>
    <property type="molecule type" value="Genomic_DNA"/>
</dbReference>
<gene>
    <name evidence="3" type="ORF">SAMN04488564_102154</name>
</gene>
<dbReference type="Gene3D" id="2.40.50.90">
    <property type="match status" value="1"/>
</dbReference>